<dbReference type="AlphaFoldDB" id="A0A5J5DLI6"/>
<accession>A0A5J5DLI6</accession>
<protein>
    <submittedName>
        <fullName evidence="1">Uncharacterized protein</fullName>
    </submittedName>
</protein>
<gene>
    <name evidence="1" type="ORF">FQN60_004922</name>
</gene>
<comment type="caution">
    <text evidence="1">The sequence shown here is derived from an EMBL/GenBank/DDBJ whole genome shotgun (WGS) entry which is preliminary data.</text>
</comment>
<reference evidence="1 2" key="1">
    <citation type="submission" date="2019-08" db="EMBL/GenBank/DDBJ databases">
        <title>A chromosome-level genome assembly, high-density linkage maps, and genome scans reveal the genomic architecture of hybrid incompatibilities underlying speciation via character displacement in darters (Percidae: Etheostominae).</title>
        <authorList>
            <person name="Moran R.L."/>
            <person name="Catchen J.M."/>
            <person name="Fuller R.C."/>
        </authorList>
    </citation>
    <scope>NUCLEOTIDE SEQUENCE [LARGE SCALE GENOMIC DNA]</scope>
    <source>
        <strain evidence="1">EspeVRDwgs_2016</strain>
        <tissue evidence="1">Muscle</tissue>
    </source>
</reference>
<sequence>MVWPQSRGDPADLLTEKLATVTQSIHLPIVFPYPPHKASARYISHAEPEMLTLGQMVGKVIKSSAFQTCCAPDYALQLPLSGRLSTVHQGNMEVRDNTFHQIQQALGVARIPSMKHQHLGLG</sequence>
<proteinExistence type="predicted"/>
<evidence type="ECO:0000313" key="2">
    <source>
        <dbReference type="Proteomes" id="UP000327493"/>
    </source>
</evidence>
<dbReference type="EMBL" id="VOFY01000003">
    <property type="protein sequence ID" value="KAA8594088.1"/>
    <property type="molecule type" value="Genomic_DNA"/>
</dbReference>
<keyword evidence="2" id="KW-1185">Reference proteome</keyword>
<organism evidence="1 2">
    <name type="scientific">Etheostoma spectabile</name>
    <name type="common">orangethroat darter</name>
    <dbReference type="NCBI Taxonomy" id="54343"/>
    <lineage>
        <taxon>Eukaryota</taxon>
        <taxon>Metazoa</taxon>
        <taxon>Chordata</taxon>
        <taxon>Craniata</taxon>
        <taxon>Vertebrata</taxon>
        <taxon>Euteleostomi</taxon>
        <taxon>Actinopterygii</taxon>
        <taxon>Neopterygii</taxon>
        <taxon>Teleostei</taxon>
        <taxon>Neoteleostei</taxon>
        <taxon>Acanthomorphata</taxon>
        <taxon>Eupercaria</taxon>
        <taxon>Perciformes</taxon>
        <taxon>Percoidei</taxon>
        <taxon>Percidae</taxon>
        <taxon>Etheostomatinae</taxon>
        <taxon>Etheostoma</taxon>
    </lineage>
</organism>
<dbReference type="Proteomes" id="UP000327493">
    <property type="component" value="Chromosome 3"/>
</dbReference>
<evidence type="ECO:0000313" key="1">
    <source>
        <dbReference type="EMBL" id="KAA8594088.1"/>
    </source>
</evidence>
<name>A0A5J5DLI6_9PERO</name>